<dbReference type="Proteomes" id="UP001175261">
    <property type="component" value="Unassembled WGS sequence"/>
</dbReference>
<evidence type="ECO:0000256" key="2">
    <source>
        <dbReference type="SAM" id="SignalP"/>
    </source>
</evidence>
<feature type="compositionally biased region" description="Polar residues" evidence="1">
    <location>
        <begin position="327"/>
        <end position="337"/>
    </location>
</feature>
<feature type="signal peptide" evidence="2">
    <location>
        <begin position="1"/>
        <end position="23"/>
    </location>
</feature>
<evidence type="ECO:0000313" key="4">
    <source>
        <dbReference type="Proteomes" id="UP001175261"/>
    </source>
</evidence>
<gene>
    <name evidence="3" type="ORF">NLU13_4296</name>
</gene>
<dbReference type="EMBL" id="JAPDFR010000003">
    <property type="protein sequence ID" value="KAK0388052.1"/>
    <property type="molecule type" value="Genomic_DNA"/>
</dbReference>
<accession>A0AA39L8I7</accession>
<feature type="region of interest" description="Disordered" evidence="1">
    <location>
        <begin position="324"/>
        <end position="350"/>
    </location>
</feature>
<keyword evidence="2" id="KW-0732">Signal</keyword>
<comment type="caution">
    <text evidence="3">The sequence shown here is derived from an EMBL/GenBank/DDBJ whole genome shotgun (WGS) entry which is preliminary data.</text>
</comment>
<dbReference type="AlphaFoldDB" id="A0AA39L8I7"/>
<feature type="chain" id="PRO_5041266637" evidence="2">
    <location>
        <begin position="24"/>
        <end position="376"/>
    </location>
</feature>
<name>A0AA39L8I7_SARSR</name>
<reference evidence="3" key="1">
    <citation type="submission" date="2022-10" db="EMBL/GenBank/DDBJ databases">
        <title>Determination and structural analysis of whole genome sequence of Sarocladium strictum F4-1.</title>
        <authorList>
            <person name="Hu L."/>
            <person name="Jiang Y."/>
        </authorList>
    </citation>
    <scope>NUCLEOTIDE SEQUENCE</scope>
    <source>
        <strain evidence="3">F4-1</strain>
    </source>
</reference>
<evidence type="ECO:0000313" key="3">
    <source>
        <dbReference type="EMBL" id="KAK0388052.1"/>
    </source>
</evidence>
<evidence type="ECO:0000256" key="1">
    <source>
        <dbReference type="SAM" id="MobiDB-lite"/>
    </source>
</evidence>
<keyword evidence="4" id="KW-1185">Reference proteome</keyword>
<protein>
    <submittedName>
        <fullName evidence="3">Uncharacterized protein</fullName>
    </submittedName>
</protein>
<sequence>MAALAGANLALTTLSIIGGVIKAVDFGLDQYAKHNPEFGSTVKFAVALDGTFGGHTMKNAGGDLPDVRNFAKTGEFLGATYDPGVVKDGNVGEVHIKHDKQAAYSLMSANKDSICIAWATMTWADKAGGNKYALDGGVAKECGASWYFSNMYPSSSHDYQPPCFWIDSDASNKKHKKHTGFQVRWTALGQKEEELTPKEKENPQRFCNNVDFGFRTERDPSRITHWARAKKRNEIPKDHQSARELCLSMTSSGPDFYHTKEELFCDMETHTLYRLCGQPDVPDKDCFDANFRILYHNSRKRGNRRSKTYRYLVDWSPKVLSPRDVPSNITSLANETDSSPRKREPRRPGSKTYKYLVDWRTKDESARATLSNSTTY</sequence>
<proteinExistence type="predicted"/>
<organism evidence="3 4">
    <name type="scientific">Sarocladium strictum</name>
    <name type="common">Black bundle disease fungus</name>
    <name type="synonym">Acremonium strictum</name>
    <dbReference type="NCBI Taxonomy" id="5046"/>
    <lineage>
        <taxon>Eukaryota</taxon>
        <taxon>Fungi</taxon>
        <taxon>Dikarya</taxon>
        <taxon>Ascomycota</taxon>
        <taxon>Pezizomycotina</taxon>
        <taxon>Sordariomycetes</taxon>
        <taxon>Hypocreomycetidae</taxon>
        <taxon>Hypocreales</taxon>
        <taxon>Sarocladiaceae</taxon>
        <taxon>Sarocladium</taxon>
    </lineage>
</organism>